<comment type="similarity">
    <text evidence="1">Belongs to the glycosyl hydrolase 18 family. Chitinase class II subfamily.</text>
</comment>
<protein>
    <recommendedName>
        <fullName evidence="13">Chitinase</fullName>
    </recommendedName>
</protein>
<accession>A0AAE0SDG2</accession>
<dbReference type="PANTHER" id="PTHR11177:SF317">
    <property type="entry name" value="CHITINASE 12-RELATED"/>
    <property type="match status" value="1"/>
</dbReference>
<dbReference type="InterPro" id="IPR050314">
    <property type="entry name" value="Glycosyl_Hydrlase_18"/>
</dbReference>
<dbReference type="SMART" id="SM00494">
    <property type="entry name" value="ChtBD2"/>
    <property type="match status" value="1"/>
</dbReference>
<evidence type="ECO:0000256" key="7">
    <source>
        <dbReference type="RuleBase" id="RU000489"/>
    </source>
</evidence>
<organism evidence="11 12">
    <name type="scientific">Potamilus streckersoni</name>
    <dbReference type="NCBI Taxonomy" id="2493646"/>
    <lineage>
        <taxon>Eukaryota</taxon>
        <taxon>Metazoa</taxon>
        <taxon>Spiralia</taxon>
        <taxon>Lophotrochozoa</taxon>
        <taxon>Mollusca</taxon>
        <taxon>Bivalvia</taxon>
        <taxon>Autobranchia</taxon>
        <taxon>Heteroconchia</taxon>
        <taxon>Palaeoheterodonta</taxon>
        <taxon>Unionida</taxon>
        <taxon>Unionoidea</taxon>
        <taxon>Unionidae</taxon>
        <taxon>Ambleminae</taxon>
        <taxon>Lampsilini</taxon>
        <taxon>Potamilus</taxon>
    </lineage>
</organism>
<name>A0AAE0SDG2_9BIVA</name>
<reference evidence="11" key="1">
    <citation type="journal article" date="2021" name="Genome Biol. Evol.">
        <title>A High-Quality Reference Genome for a Parasitic Bivalve with Doubly Uniparental Inheritance (Bivalvia: Unionida).</title>
        <authorList>
            <person name="Smith C.H."/>
        </authorList>
    </citation>
    <scope>NUCLEOTIDE SEQUENCE</scope>
    <source>
        <strain evidence="11">CHS0354</strain>
    </source>
</reference>
<keyword evidence="2" id="KW-0147">Chitin-binding</keyword>
<dbReference type="GO" id="GO:0005975">
    <property type="term" value="P:carbohydrate metabolic process"/>
    <property type="evidence" value="ECO:0007669"/>
    <property type="project" value="InterPro"/>
</dbReference>
<keyword evidence="3 8" id="KW-0732">Signal</keyword>
<gene>
    <name evidence="11" type="ORF">CHS0354_015910</name>
</gene>
<keyword evidence="6 7" id="KW-0326">Glycosidase</keyword>
<dbReference type="Gene3D" id="3.20.20.80">
    <property type="entry name" value="Glycosidases"/>
    <property type="match status" value="1"/>
</dbReference>
<dbReference type="SUPFAM" id="SSF54556">
    <property type="entry name" value="Chitinase insertion domain"/>
    <property type="match status" value="1"/>
</dbReference>
<feature type="chain" id="PRO_5042169848" description="Chitinase" evidence="8">
    <location>
        <begin position="25"/>
        <end position="490"/>
    </location>
</feature>
<keyword evidence="5" id="KW-1015">Disulfide bond</keyword>
<proteinExistence type="inferred from homology"/>
<dbReference type="GO" id="GO:0005576">
    <property type="term" value="C:extracellular region"/>
    <property type="evidence" value="ECO:0007669"/>
    <property type="project" value="InterPro"/>
</dbReference>
<evidence type="ECO:0000256" key="2">
    <source>
        <dbReference type="ARBA" id="ARBA00022669"/>
    </source>
</evidence>
<dbReference type="InterPro" id="IPR001579">
    <property type="entry name" value="Glyco_hydro_18_chit_AS"/>
</dbReference>
<evidence type="ECO:0000256" key="5">
    <source>
        <dbReference type="ARBA" id="ARBA00023157"/>
    </source>
</evidence>
<dbReference type="SUPFAM" id="SSF51445">
    <property type="entry name" value="(Trans)glycosidases"/>
    <property type="match status" value="1"/>
</dbReference>
<dbReference type="PROSITE" id="PS51910">
    <property type="entry name" value="GH18_2"/>
    <property type="match status" value="1"/>
</dbReference>
<dbReference type="InterPro" id="IPR036508">
    <property type="entry name" value="Chitin-bd_dom_sf"/>
</dbReference>
<evidence type="ECO:0000259" key="9">
    <source>
        <dbReference type="PROSITE" id="PS50940"/>
    </source>
</evidence>
<reference evidence="11" key="2">
    <citation type="journal article" date="2021" name="Genome Biol. Evol.">
        <title>Developing a high-quality reference genome for a parasitic bivalve with doubly uniparental inheritance (Bivalvia: Unionida).</title>
        <authorList>
            <person name="Smith C.H."/>
        </authorList>
    </citation>
    <scope>NUCLEOTIDE SEQUENCE</scope>
    <source>
        <strain evidence="11">CHS0354</strain>
        <tissue evidence="11">Mantle</tissue>
    </source>
</reference>
<evidence type="ECO:0000256" key="8">
    <source>
        <dbReference type="SAM" id="SignalP"/>
    </source>
</evidence>
<dbReference type="FunFam" id="3.20.20.80:FF:000007">
    <property type="entry name" value="Acidic mammalian chitinase"/>
    <property type="match status" value="1"/>
</dbReference>
<dbReference type="InterPro" id="IPR011583">
    <property type="entry name" value="Chitinase_II/V-like_cat"/>
</dbReference>
<dbReference type="InterPro" id="IPR002557">
    <property type="entry name" value="Chitin-bd_dom"/>
</dbReference>
<dbReference type="GO" id="GO:0004568">
    <property type="term" value="F:chitinase activity"/>
    <property type="evidence" value="ECO:0007669"/>
    <property type="project" value="TreeGrafter"/>
</dbReference>
<dbReference type="AlphaFoldDB" id="A0AAE0SDG2"/>
<dbReference type="GO" id="GO:0008061">
    <property type="term" value="F:chitin binding"/>
    <property type="evidence" value="ECO:0007669"/>
    <property type="project" value="UniProtKB-KW"/>
</dbReference>
<evidence type="ECO:0000313" key="11">
    <source>
        <dbReference type="EMBL" id="KAK3589884.1"/>
    </source>
</evidence>
<dbReference type="InterPro" id="IPR001223">
    <property type="entry name" value="Glyco_hydro18_cat"/>
</dbReference>
<evidence type="ECO:0000256" key="3">
    <source>
        <dbReference type="ARBA" id="ARBA00022729"/>
    </source>
</evidence>
<evidence type="ECO:0000313" key="12">
    <source>
        <dbReference type="Proteomes" id="UP001195483"/>
    </source>
</evidence>
<sequence length="490" mass="55636">MKYLIIYIFCSVISLMLFFIAVDAEYKRVCYYSNWSQYRPGRGSFKPKDINPSLCTHLVYAFARLSGNGLATLEWNDAQFYKTFNGLKTTYPSLRTLIAVGGWNEGSLRFSTIVSLAENRREFASNTVQFIRQYGFDGFDIDWEYPVSRGGSLSDYQNFILLLQELQQMFEEEAVRTGKERLLLTAAVAAGKNTIDVSYDIPGMTRYLDFISLMSYDFHGSWEKTTGHNSPLYKRSGEQGDLAYLNVQAAANYWITKGCPSKKLIIGLPTYGRSFTLADPNKWGMGEPASGVGPAGSFTREAGVLSYYEICEIMASGRGKRYWNSEQMVPYYVQGTTWVGYDDKESFTIKLKWIKESGYGGAMIWNLDLDDFNGSFCAGPPFPLTRLLNVYLMDDSRSTTTLKTTRTRIPKTSHFTTRRTTDPRKNITTTTTQANAGFCRGKSDGLHPDLRNCTHFYNCFQGRGSRITCPTGTLFNRDRSYCDWPYNVKC</sequence>
<feature type="domain" description="GH18" evidence="10">
    <location>
        <begin position="26"/>
        <end position="395"/>
    </location>
</feature>
<evidence type="ECO:0000259" key="10">
    <source>
        <dbReference type="PROSITE" id="PS51910"/>
    </source>
</evidence>
<dbReference type="PANTHER" id="PTHR11177">
    <property type="entry name" value="CHITINASE"/>
    <property type="match status" value="1"/>
</dbReference>
<dbReference type="FunFam" id="3.10.50.10:FF:000001">
    <property type="entry name" value="Chitinase 3-like 1"/>
    <property type="match status" value="1"/>
</dbReference>
<dbReference type="Gene3D" id="2.170.140.10">
    <property type="entry name" value="Chitin binding domain"/>
    <property type="match status" value="1"/>
</dbReference>
<dbReference type="Proteomes" id="UP001195483">
    <property type="component" value="Unassembled WGS sequence"/>
</dbReference>
<feature type="signal peptide" evidence="8">
    <location>
        <begin position="1"/>
        <end position="24"/>
    </location>
</feature>
<dbReference type="InterPro" id="IPR017853">
    <property type="entry name" value="GH"/>
</dbReference>
<dbReference type="PROSITE" id="PS01095">
    <property type="entry name" value="GH18_1"/>
    <property type="match status" value="1"/>
</dbReference>
<comment type="caution">
    <text evidence="11">The sequence shown here is derived from an EMBL/GenBank/DDBJ whole genome shotgun (WGS) entry which is preliminary data.</text>
</comment>
<evidence type="ECO:0008006" key="13">
    <source>
        <dbReference type="Google" id="ProtNLM"/>
    </source>
</evidence>
<dbReference type="InterPro" id="IPR029070">
    <property type="entry name" value="Chitinase_insertion_sf"/>
</dbReference>
<evidence type="ECO:0000256" key="6">
    <source>
        <dbReference type="ARBA" id="ARBA00023295"/>
    </source>
</evidence>
<keyword evidence="4 7" id="KW-0378">Hydrolase</keyword>
<dbReference type="Gene3D" id="3.10.50.10">
    <property type="match status" value="1"/>
</dbReference>
<dbReference type="GO" id="GO:0006032">
    <property type="term" value="P:chitin catabolic process"/>
    <property type="evidence" value="ECO:0007669"/>
    <property type="project" value="TreeGrafter"/>
</dbReference>
<dbReference type="SMART" id="SM00636">
    <property type="entry name" value="Glyco_18"/>
    <property type="match status" value="1"/>
</dbReference>
<dbReference type="EMBL" id="JAEAOA010000985">
    <property type="protein sequence ID" value="KAK3589884.1"/>
    <property type="molecule type" value="Genomic_DNA"/>
</dbReference>
<dbReference type="PROSITE" id="PS50940">
    <property type="entry name" value="CHIT_BIND_II"/>
    <property type="match status" value="1"/>
</dbReference>
<reference evidence="11" key="3">
    <citation type="submission" date="2023-05" db="EMBL/GenBank/DDBJ databases">
        <authorList>
            <person name="Smith C.H."/>
        </authorList>
    </citation>
    <scope>NUCLEOTIDE SEQUENCE</scope>
    <source>
        <strain evidence="11">CHS0354</strain>
        <tissue evidence="11">Mantle</tissue>
    </source>
</reference>
<dbReference type="Pfam" id="PF00704">
    <property type="entry name" value="Glyco_hydro_18"/>
    <property type="match status" value="1"/>
</dbReference>
<dbReference type="SUPFAM" id="SSF57625">
    <property type="entry name" value="Invertebrate chitin-binding proteins"/>
    <property type="match status" value="1"/>
</dbReference>
<evidence type="ECO:0000256" key="1">
    <source>
        <dbReference type="ARBA" id="ARBA00009121"/>
    </source>
</evidence>
<dbReference type="CDD" id="cd02872">
    <property type="entry name" value="GH18_chitolectin_chitotriosidase"/>
    <property type="match status" value="1"/>
</dbReference>
<feature type="domain" description="Chitin-binding type-2" evidence="9">
    <location>
        <begin position="436"/>
        <end position="490"/>
    </location>
</feature>
<evidence type="ECO:0000256" key="4">
    <source>
        <dbReference type="ARBA" id="ARBA00022801"/>
    </source>
</evidence>
<keyword evidence="12" id="KW-1185">Reference proteome</keyword>
<dbReference type="Pfam" id="PF01607">
    <property type="entry name" value="CBM_14"/>
    <property type="match status" value="1"/>
</dbReference>